<evidence type="ECO:0000256" key="1">
    <source>
        <dbReference type="SAM" id="MobiDB-lite"/>
    </source>
</evidence>
<reference evidence="2 4" key="1">
    <citation type="submission" date="2017-07" db="EMBL/GenBank/DDBJ databases">
        <title>Flavobacterium cyanobacteriorum sp. nov., isolated from cyanobacterial aggregates in a eutrophic lake.</title>
        <authorList>
            <person name="Cai H."/>
        </authorList>
    </citation>
    <scope>NUCLEOTIDE SEQUENCE [LARGE SCALE GENOMIC DNA]</scope>
    <source>
        <strain evidence="2 4">TH167</strain>
    </source>
</reference>
<dbReference type="EMBL" id="NOXX01000211">
    <property type="protein sequence ID" value="OYQ42762.1"/>
    <property type="molecule type" value="Genomic_DNA"/>
</dbReference>
<feature type="compositionally biased region" description="Low complexity" evidence="1">
    <location>
        <begin position="437"/>
        <end position="480"/>
    </location>
</feature>
<organism evidence="2 4">
    <name type="scientific">Flavobacterium aurantiibacter</name>
    <dbReference type="NCBI Taxonomy" id="2023067"/>
    <lineage>
        <taxon>Bacteria</taxon>
        <taxon>Pseudomonadati</taxon>
        <taxon>Bacteroidota</taxon>
        <taxon>Flavobacteriia</taxon>
        <taxon>Flavobacteriales</taxon>
        <taxon>Flavobacteriaceae</taxon>
        <taxon>Flavobacterium</taxon>
    </lineage>
</organism>
<gene>
    <name evidence="3" type="ORF">CHX27_03945</name>
    <name evidence="2" type="ORF">CHX27_11495</name>
</gene>
<dbReference type="AlphaFoldDB" id="A0A255ZMY4"/>
<accession>A0A255ZMY4</accession>
<evidence type="ECO:0000313" key="3">
    <source>
        <dbReference type="EMBL" id="OYQ46813.1"/>
    </source>
</evidence>
<evidence type="ECO:0000313" key="2">
    <source>
        <dbReference type="EMBL" id="OYQ42762.1"/>
    </source>
</evidence>
<name>A0A255ZMY4_9FLAO</name>
<sequence length="628" mass="70525">MADSSQIDSDTIKKAKRRLFADIDLSDDGHYNYYGLQLSKGDCERAINELSNIDLKEFYLYLTSNKKLNEFLVYGNESLFDNFKQDSIFKLADFVNFISPYYAPKFDKALSTAFEDEDVELLKSILKTSFLVSQSNVNTAYKTVSNILQNRLTELSEIRTDIKNEESIYDDDDIHEVVDLVTEYFPTEPLNCLPNYFQSQILKIANEINYLNVAIWNNFDNTQVCQDLLEHILTLNIDGLNKPTFQNNYEIVKRKNQERIEQERNAPILRKYAGYLIQSKSKIEEIENKTLTPSSLLSWVNSSISIPDVNRLPQTFDEIKNQVALSLRAMSVEVWNSYSNIDVSIDLINKANSITGLKPETQENLLDAKKQLTELKTKIDIANLVRQRTVSTTTQTRTNTTTRSTSNSSSSNNSGCLWLIGIAVVIGIIVAISNSNNSSSSYNDSSTNNSYTNPSTNYSNDNSNNSPTTTPVEEYTPPVESQYKGNQLKDGASPLDGCFGKGIYSGNATLTIDNGGSSDAIVCLYSIDNGRTIRNEYVRKNSSFTMSNIAQGTYKIRVFYGNDWNPTLTNSCGTKGNFESDVHFSEFDGTEYFEDSDRGYTMATITLYTVAGGNASSSSIDQSTFFNN</sequence>
<dbReference type="Proteomes" id="UP000216035">
    <property type="component" value="Unassembled WGS sequence"/>
</dbReference>
<keyword evidence="4" id="KW-1185">Reference proteome</keyword>
<evidence type="ECO:0000313" key="4">
    <source>
        <dbReference type="Proteomes" id="UP000216035"/>
    </source>
</evidence>
<proteinExistence type="predicted"/>
<protein>
    <submittedName>
        <fullName evidence="2">Uncharacterized protein</fullName>
    </submittedName>
</protein>
<dbReference type="EMBL" id="NOXX01000157">
    <property type="protein sequence ID" value="OYQ46813.1"/>
    <property type="molecule type" value="Genomic_DNA"/>
</dbReference>
<feature type="region of interest" description="Disordered" evidence="1">
    <location>
        <begin position="390"/>
        <end position="412"/>
    </location>
</feature>
<comment type="caution">
    <text evidence="2">The sequence shown here is derived from an EMBL/GenBank/DDBJ whole genome shotgun (WGS) entry which is preliminary data.</text>
</comment>
<feature type="region of interest" description="Disordered" evidence="1">
    <location>
        <begin position="437"/>
        <end position="487"/>
    </location>
</feature>